<dbReference type="PANTHER" id="PTHR47320">
    <property type="entry name" value="BIFUNCTIONAL URIDYLYLTRANSFERASE/URIDYLYL-REMOVING ENZYME"/>
    <property type="match status" value="1"/>
</dbReference>
<dbReference type="InterPro" id="IPR010043">
    <property type="entry name" value="UTase/UR"/>
</dbReference>
<accession>A0A401G2Q8</accession>
<keyword evidence="3" id="KW-0808">Transferase</keyword>
<keyword evidence="3" id="KW-0548">Nucleotidyltransferase</keyword>
<dbReference type="GO" id="GO:0016787">
    <property type="term" value="F:hydrolase activity"/>
    <property type="evidence" value="ECO:0007669"/>
    <property type="project" value="UniProtKB-KW"/>
</dbReference>
<dbReference type="EMBL" id="BEXT01000001">
    <property type="protein sequence ID" value="GBC63528.1"/>
    <property type="molecule type" value="Genomic_DNA"/>
</dbReference>
<dbReference type="AlphaFoldDB" id="A0A401G2Q8"/>
<name>A0A401G2Q8_9BACT</name>
<comment type="caution">
    <text evidence="3">The sequence shown here is derived from an EMBL/GenBank/DDBJ whole genome shotgun (WGS) entry which is preliminary data.</text>
</comment>
<dbReference type="PANTHER" id="PTHR47320:SF1">
    <property type="entry name" value="BIFUNCTIONAL URIDYLYLTRANSFERASE_URIDYLYL-REMOVING ENZYME"/>
    <property type="match status" value="1"/>
</dbReference>
<dbReference type="InterPro" id="IPR002912">
    <property type="entry name" value="ACT_dom"/>
</dbReference>
<protein>
    <submittedName>
        <fullName evidence="3">[protein-PII] uridylyltransferase</fullName>
    </submittedName>
</protein>
<organism evidence="3 4">
    <name type="scientific">Desulfonema ishimotonii</name>
    <dbReference type="NCBI Taxonomy" id="45657"/>
    <lineage>
        <taxon>Bacteria</taxon>
        <taxon>Pseudomonadati</taxon>
        <taxon>Thermodesulfobacteriota</taxon>
        <taxon>Desulfobacteria</taxon>
        <taxon>Desulfobacterales</taxon>
        <taxon>Desulfococcaceae</taxon>
        <taxon>Desulfonema</taxon>
    </lineage>
</organism>
<feature type="domain" description="ACT" evidence="2">
    <location>
        <begin position="136"/>
        <end position="219"/>
    </location>
</feature>
<dbReference type="InterPro" id="IPR045865">
    <property type="entry name" value="ACT-like_dom_sf"/>
</dbReference>
<dbReference type="PROSITE" id="PS51671">
    <property type="entry name" value="ACT"/>
    <property type="match status" value="1"/>
</dbReference>
<evidence type="ECO:0000313" key="3">
    <source>
        <dbReference type="EMBL" id="GBC63528.1"/>
    </source>
</evidence>
<reference evidence="4" key="2">
    <citation type="submission" date="2019-01" db="EMBL/GenBank/DDBJ databases">
        <title>Genome sequence of Desulfonema ishimotonii strain Tokyo 01.</title>
        <authorList>
            <person name="Fukui M."/>
        </authorList>
    </citation>
    <scope>NUCLEOTIDE SEQUENCE [LARGE SCALE GENOMIC DNA]</scope>
    <source>
        <strain evidence="4">Tokyo 01</strain>
    </source>
</reference>
<evidence type="ECO:0000256" key="1">
    <source>
        <dbReference type="ARBA" id="ARBA00022801"/>
    </source>
</evidence>
<keyword evidence="4" id="KW-1185">Reference proteome</keyword>
<dbReference type="CDD" id="cd04899">
    <property type="entry name" value="ACT_ACR-UUR-like_2"/>
    <property type="match status" value="1"/>
</dbReference>
<dbReference type="Proteomes" id="UP000288096">
    <property type="component" value="Unassembled WGS sequence"/>
</dbReference>
<reference evidence="4" key="1">
    <citation type="submission" date="2017-11" db="EMBL/GenBank/DDBJ databases">
        <authorList>
            <person name="Watanabe M."/>
            <person name="Kojima H."/>
        </authorList>
    </citation>
    <scope>NUCLEOTIDE SEQUENCE [LARGE SCALE GENOMIC DNA]</scope>
    <source>
        <strain evidence="4">Tokyo 01</strain>
    </source>
</reference>
<keyword evidence="1" id="KW-0378">Hydrolase</keyword>
<proteinExistence type="predicted"/>
<evidence type="ECO:0000259" key="2">
    <source>
        <dbReference type="PROSITE" id="PS51671"/>
    </source>
</evidence>
<sequence>MSGYQTGGSFTWKSSATPDPGIRSVTVVAQDCSMIFARIVGVLTLNDFDILDARSYRQENNTLAILKVRAIGERRSEAARLKQAEKDLRAVRAGSVNLGRVFREKQRSFRRTHFQAPSHMPIGISVSNSSSFLFTTIEISANDFPGILFTISDTILRCGLEIWNTKIATQKDRISDTFYVKKTDGRKISSPERIITVKTKLRTALVGLGAVGGASALRPLSGFRRRTP</sequence>
<evidence type="ECO:0000313" key="4">
    <source>
        <dbReference type="Proteomes" id="UP000288096"/>
    </source>
</evidence>
<gene>
    <name evidence="3" type="ORF">DENIS_4522</name>
</gene>
<dbReference type="GO" id="GO:0008773">
    <property type="term" value="F:[protein-PII] uridylyltransferase activity"/>
    <property type="evidence" value="ECO:0007669"/>
    <property type="project" value="InterPro"/>
</dbReference>
<dbReference type="SUPFAM" id="SSF55021">
    <property type="entry name" value="ACT-like"/>
    <property type="match status" value="1"/>
</dbReference>